<dbReference type="AlphaFoldDB" id="A0AAE9XNU9"/>
<feature type="domain" description="HTH cro/C1-type" evidence="1">
    <location>
        <begin position="32"/>
        <end position="86"/>
    </location>
</feature>
<dbReference type="PROSITE" id="PS50943">
    <property type="entry name" value="HTH_CROC1"/>
    <property type="match status" value="1"/>
</dbReference>
<dbReference type="EMBL" id="CP116805">
    <property type="protein sequence ID" value="WCL53591.1"/>
    <property type="molecule type" value="Genomic_DNA"/>
</dbReference>
<dbReference type="RefSeq" id="WP_289503103.1">
    <property type="nucleotide sequence ID" value="NZ_CP116805.1"/>
</dbReference>
<evidence type="ECO:0000313" key="2">
    <source>
        <dbReference type="EMBL" id="WCL53591.1"/>
    </source>
</evidence>
<organism evidence="2 3">
    <name type="scientific">Gimibacter soli</name>
    <dbReference type="NCBI Taxonomy" id="3024400"/>
    <lineage>
        <taxon>Bacteria</taxon>
        <taxon>Pseudomonadati</taxon>
        <taxon>Pseudomonadota</taxon>
        <taxon>Alphaproteobacteria</taxon>
        <taxon>Kordiimonadales</taxon>
        <taxon>Temperatibacteraceae</taxon>
        <taxon>Gimibacter</taxon>
    </lineage>
</organism>
<dbReference type="Proteomes" id="UP001217500">
    <property type="component" value="Chromosome"/>
</dbReference>
<accession>A0AAE9XNU9</accession>
<reference evidence="2" key="1">
    <citation type="submission" date="2023-01" db="EMBL/GenBank/DDBJ databases">
        <title>The genome sequence of Kordiimonadaceae bacterium 6D33.</title>
        <authorList>
            <person name="Liu Y."/>
        </authorList>
    </citation>
    <scope>NUCLEOTIDE SEQUENCE</scope>
    <source>
        <strain evidence="2">6D33</strain>
    </source>
</reference>
<dbReference type="Pfam" id="PF01381">
    <property type="entry name" value="HTH_3"/>
    <property type="match status" value="1"/>
</dbReference>
<evidence type="ECO:0000313" key="3">
    <source>
        <dbReference type="Proteomes" id="UP001217500"/>
    </source>
</evidence>
<name>A0AAE9XNU9_9PROT</name>
<protein>
    <submittedName>
        <fullName evidence="2">Helix-turn-helix transcriptional regulator</fullName>
    </submittedName>
</protein>
<sequence>MSRKSEESGEIMTADTPLERAAMIDAQVAARLAEARRDQGLSLSALGQAAGVSYQQIQKYENGRNRISCGMLSVLAGFLERPIEWFFDAAESTRAPDKPSAPDPIDKAIGELLMAVRQSRYGRRQAGS</sequence>
<dbReference type="GO" id="GO:0003677">
    <property type="term" value="F:DNA binding"/>
    <property type="evidence" value="ECO:0007669"/>
    <property type="project" value="InterPro"/>
</dbReference>
<dbReference type="SMART" id="SM00530">
    <property type="entry name" value="HTH_XRE"/>
    <property type="match status" value="1"/>
</dbReference>
<dbReference type="CDD" id="cd00093">
    <property type="entry name" value="HTH_XRE"/>
    <property type="match status" value="1"/>
</dbReference>
<dbReference type="KEGG" id="gso:PH603_13715"/>
<dbReference type="InterPro" id="IPR001387">
    <property type="entry name" value="Cro/C1-type_HTH"/>
</dbReference>
<dbReference type="InterPro" id="IPR010982">
    <property type="entry name" value="Lambda_DNA-bd_dom_sf"/>
</dbReference>
<proteinExistence type="predicted"/>
<evidence type="ECO:0000259" key="1">
    <source>
        <dbReference type="PROSITE" id="PS50943"/>
    </source>
</evidence>
<keyword evidence="3" id="KW-1185">Reference proteome</keyword>
<gene>
    <name evidence="2" type="ORF">PH603_13715</name>
</gene>
<dbReference type="SUPFAM" id="SSF47413">
    <property type="entry name" value="lambda repressor-like DNA-binding domains"/>
    <property type="match status" value="1"/>
</dbReference>
<dbReference type="Gene3D" id="1.10.260.40">
    <property type="entry name" value="lambda repressor-like DNA-binding domains"/>
    <property type="match status" value="1"/>
</dbReference>